<proteinExistence type="inferred from homology"/>
<sequence length="578" mass="65959">METFKLNILRWYRGGNESNRSMSSMESDRTLPPIGIINHSHQCCCTIEELVKQNNEQPMVEAEGSNHLGMEGFVQSERRLQYNMLLLSLTSSIALGVVYTLISLDRYFYGRWTFLTLSAAFLFGALSVYYAQACVTRFGPNRVLGLATCAIIFYVLVHFSSNLILYQLGLIILAIWFGPFYAAQLEFIGYFSSRLIHLTKSIKRRHEERSHRLLHLLLFCPSHIVGHLIFVIIAALYGQTSSMNDNKNERIQRVHYHHQSIPQHIGTMKYSGATTTEWSDEWQSMTPSCLHQFQQQVCDHALYYIFSFNRYQMSTNTDPSTNHIKPFTINFTILLLSIFLLVVVSALIIVLLLLHRTEHLQVQDPLERGFLSSSIRNVLFRTFHDHHLRLLLPMAFFVGLEQGFFIADFNKLYVSCALGFDAIGLVMLTRGCVHLGATLLVHEFVRHIHRPLILLSGAICQLGVLAILCLWRPNDDLPLYYVITACWALSNAIWETLLLTNILRTFCSEEWNYALLTVYSFISLGLSASFGISEFVCLYIKLYGMMAALVIAIIPMKVCELRLLRLEKILGPGSASQV</sequence>
<evidence type="ECO:0000313" key="3">
    <source>
        <dbReference type="EMBL" id="KAJ6216373.1"/>
    </source>
</evidence>
<dbReference type="OMA" id="LCLWRPN"/>
<feature type="transmembrane region" description="Helical" evidence="2">
    <location>
        <begin position="108"/>
        <end position="131"/>
    </location>
</feature>
<feature type="transmembrane region" description="Helical" evidence="2">
    <location>
        <begin position="84"/>
        <end position="102"/>
    </location>
</feature>
<dbReference type="GO" id="GO:0006937">
    <property type="term" value="P:regulation of muscle contraction"/>
    <property type="evidence" value="ECO:0007669"/>
    <property type="project" value="TreeGrafter"/>
</dbReference>
<keyword evidence="2" id="KW-0472">Membrane</keyword>
<feature type="transmembrane region" description="Helical" evidence="2">
    <location>
        <begin position="511"/>
        <end position="532"/>
    </location>
</feature>
<feature type="transmembrane region" description="Helical" evidence="2">
    <location>
        <begin position="452"/>
        <end position="473"/>
    </location>
</feature>
<gene>
    <name evidence="3" type="ORF">RDWZM_007530</name>
</gene>
<dbReference type="EMBL" id="JAPWDV010000003">
    <property type="protein sequence ID" value="KAJ6216373.1"/>
    <property type="molecule type" value="Genomic_DNA"/>
</dbReference>
<dbReference type="PANTHER" id="PTHR19444:SF11">
    <property type="entry name" value="UNC93-LIKE PROTEIN"/>
    <property type="match status" value="1"/>
</dbReference>
<feature type="transmembrane region" description="Helical" evidence="2">
    <location>
        <begin position="388"/>
        <end position="406"/>
    </location>
</feature>
<feature type="transmembrane region" description="Helical" evidence="2">
    <location>
        <begin position="538"/>
        <end position="558"/>
    </location>
</feature>
<evidence type="ECO:0000256" key="1">
    <source>
        <dbReference type="ARBA" id="ARBA00009172"/>
    </source>
</evidence>
<feature type="transmembrane region" description="Helical" evidence="2">
    <location>
        <begin position="143"/>
        <end position="164"/>
    </location>
</feature>
<dbReference type="SUPFAM" id="SSF103473">
    <property type="entry name" value="MFS general substrate transporter"/>
    <property type="match status" value="1"/>
</dbReference>
<keyword evidence="2" id="KW-1133">Transmembrane helix</keyword>
<dbReference type="GO" id="GO:0043266">
    <property type="term" value="P:regulation of potassium ion transport"/>
    <property type="evidence" value="ECO:0007669"/>
    <property type="project" value="TreeGrafter"/>
</dbReference>
<comment type="similarity">
    <text evidence="1">Belongs to the unc-93 family.</text>
</comment>
<dbReference type="GO" id="GO:0015459">
    <property type="term" value="F:potassium channel regulator activity"/>
    <property type="evidence" value="ECO:0007669"/>
    <property type="project" value="TreeGrafter"/>
</dbReference>
<organism evidence="3 4">
    <name type="scientific">Blomia tropicalis</name>
    <name type="common">Mite</name>
    <dbReference type="NCBI Taxonomy" id="40697"/>
    <lineage>
        <taxon>Eukaryota</taxon>
        <taxon>Metazoa</taxon>
        <taxon>Ecdysozoa</taxon>
        <taxon>Arthropoda</taxon>
        <taxon>Chelicerata</taxon>
        <taxon>Arachnida</taxon>
        <taxon>Acari</taxon>
        <taxon>Acariformes</taxon>
        <taxon>Sarcoptiformes</taxon>
        <taxon>Astigmata</taxon>
        <taxon>Glycyphagoidea</taxon>
        <taxon>Echimyopodidae</taxon>
        <taxon>Blomia</taxon>
    </lineage>
</organism>
<name>A0A9Q0M0D3_BLOTA</name>
<feature type="transmembrane region" description="Helical" evidence="2">
    <location>
        <begin position="479"/>
        <end position="499"/>
    </location>
</feature>
<dbReference type="PANTHER" id="PTHR19444">
    <property type="entry name" value="UNC-93 RELATED"/>
    <property type="match status" value="1"/>
</dbReference>
<accession>A0A9Q0M0D3</accession>
<dbReference type="GO" id="GO:0055120">
    <property type="term" value="C:striated muscle dense body"/>
    <property type="evidence" value="ECO:0007669"/>
    <property type="project" value="TreeGrafter"/>
</dbReference>
<evidence type="ECO:0000256" key="2">
    <source>
        <dbReference type="SAM" id="Phobius"/>
    </source>
</evidence>
<dbReference type="Proteomes" id="UP001142055">
    <property type="component" value="Chromosome 3"/>
</dbReference>
<reference evidence="3" key="1">
    <citation type="submission" date="2022-12" db="EMBL/GenBank/DDBJ databases">
        <title>Genome assemblies of Blomia tropicalis.</title>
        <authorList>
            <person name="Cui Y."/>
        </authorList>
    </citation>
    <scope>NUCLEOTIDE SEQUENCE</scope>
    <source>
        <tissue evidence="3">Adult mites</tissue>
    </source>
</reference>
<feature type="transmembrane region" description="Helical" evidence="2">
    <location>
        <begin position="412"/>
        <end position="440"/>
    </location>
</feature>
<dbReference type="AlphaFoldDB" id="A0A9Q0M0D3"/>
<feature type="transmembrane region" description="Helical" evidence="2">
    <location>
        <begin position="213"/>
        <end position="237"/>
    </location>
</feature>
<keyword evidence="4" id="KW-1185">Reference proteome</keyword>
<feature type="transmembrane region" description="Helical" evidence="2">
    <location>
        <begin position="329"/>
        <end position="354"/>
    </location>
</feature>
<dbReference type="InterPro" id="IPR051951">
    <property type="entry name" value="UNC-93_regulatory"/>
</dbReference>
<protein>
    <submittedName>
        <fullName evidence="3">Uncharacterized protein</fullName>
    </submittedName>
</protein>
<feature type="transmembrane region" description="Helical" evidence="2">
    <location>
        <begin position="170"/>
        <end position="192"/>
    </location>
</feature>
<evidence type="ECO:0000313" key="4">
    <source>
        <dbReference type="Proteomes" id="UP001142055"/>
    </source>
</evidence>
<dbReference type="GO" id="GO:0005886">
    <property type="term" value="C:plasma membrane"/>
    <property type="evidence" value="ECO:0007669"/>
    <property type="project" value="TreeGrafter"/>
</dbReference>
<keyword evidence="2" id="KW-0812">Transmembrane</keyword>
<comment type="caution">
    <text evidence="3">The sequence shown here is derived from an EMBL/GenBank/DDBJ whole genome shotgun (WGS) entry which is preliminary data.</text>
</comment>
<dbReference type="InterPro" id="IPR036259">
    <property type="entry name" value="MFS_trans_sf"/>
</dbReference>